<dbReference type="RefSeq" id="WP_131488966.1">
    <property type="nucleotide sequence ID" value="NZ_JAENMR010000009.1"/>
</dbReference>
<dbReference type="InterPro" id="IPR000259">
    <property type="entry name" value="Adhesion_dom_fimbrial"/>
</dbReference>
<comment type="subcellular location">
    <subcellularLocation>
        <location evidence="1">Fimbrium</location>
    </subcellularLocation>
</comment>
<reference evidence="7" key="1">
    <citation type="submission" date="2020-12" db="EMBL/GenBank/DDBJ databases">
        <title>Draft genome sequence of Enterobacter spp., Lelliottia spp. and Serratia spp. isolated from drinking water reservoirs and lakes.</title>
        <authorList>
            <person name="Reitter C."/>
            <person name="Neuhaus K."/>
            <person name="Huegler M."/>
        </authorList>
    </citation>
    <scope>NUCLEOTIDE SEQUENCE</scope>
    <source>
        <strain evidence="7">TZW15</strain>
    </source>
</reference>
<gene>
    <name evidence="7" type="ORF">I7V27_16455</name>
</gene>
<dbReference type="Proteomes" id="UP000653275">
    <property type="component" value="Unassembled WGS sequence"/>
</dbReference>
<name>A0AAP2AFR9_LELAM</name>
<feature type="chain" id="PRO_5042999609" evidence="5">
    <location>
        <begin position="22"/>
        <end position="183"/>
    </location>
</feature>
<dbReference type="GO" id="GO:0043709">
    <property type="term" value="P:cell adhesion involved in single-species biofilm formation"/>
    <property type="evidence" value="ECO:0007669"/>
    <property type="project" value="TreeGrafter"/>
</dbReference>
<dbReference type="Gene3D" id="2.60.40.1090">
    <property type="entry name" value="Fimbrial-type adhesion domain"/>
    <property type="match status" value="1"/>
</dbReference>
<dbReference type="InterPro" id="IPR008966">
    <property type="entry name" value="Adhesion_dom_sf"/>
</dbReference>
<dbReference type="SUPFAM" id="SSF49401">
    <property type="entry name" value="Bacterial adhesins"/>
    <property type="match status" value="1"/>
</dbReference>
<dbReference type="EMBL" id="JAENMS010000009">
    <property type="protein sequence ID" value="MBL5936033.1"/>
    <property type="molecule type" value="Genomic_DNA"/>
</dbReference>
<proteinExistence type="inferred from homology"/>
<evidence type="ECO:0000256" key="3">
    <source>
        <dbReference type="ARBA" id="ARBA00022729"/>
    </source>
</evidence>
<evidence type="ECO:0000256" key="4">
    <source>
        <dbReference type="ARBA" id="ARBA00023263"/>
    </source>
</evidence>
<dbReference type="PANTHER" id="PTHR33420">
    <property type="entry name" value="FIMBRIAL SUBUNIT ELFA-RELATED"/>
    <property type="match status" value="1"/>
</dbReference>
<keyword evidence="4" id="KW-0281">Fimbrium</keyword>
<dbReference type="Pfam" id="PF00419">
    <property type="entry name" value="Fimbrial"/>
    <property type="match status" value="1"/>
</dbReference>
<organism evidence="7 8">
    <name type="scientific">Lelliottia amnigena</name>
    <name type="common">Enterobacter amnigenus</name>
    <dbReference type="NCBI Taxonomy" id="61646"/>
    <lineage>
        <taxon>Bacteria</taxon>
        <taxon>Pseudomonadati</taxon>
        <taxon>Pseudomonadota</taxon>
        <taxon>Gammaproteobacteria</taxon>
        <taxon>Enterobacterales</taxon>
        <taxon>Enterobacteriaceae</taxon>
        <taxon>Lelliottia</taxon>
    </lineage>
</organism>
<evidence type="ECO:0000256" key="2">
    <source>
        <dbReference type="ARBA" id="ARBA00006671"/>
    </source>
</evidence>
<dbReference type="AlphaFoldDB" id="A0AAP2AFR9"/>
<keyword evidence="3 5" id="KW-0732">Signal</keyword>
<evidence type="ECO:0000313" key="8">
    <source>
        <dbReference type="Proteomes" id="UP000653275"/>
    </source>
</evidence>
<comment type="similarity">
    <text evidence="2">Belongs to the fimbrial protein family.</text>
</comment>
<evidence type="ECO:0000256" key="1">
    <source>
        <dbReference type="ARBA" id="ARBA00004561"/>
    </source>
</evidence>
<dbReference type="InterPro" id="IPR050263">
    <property type="entry name" value="Bact_Fimbrial_Adh_Pro"/>
</dbReference>
<protein>
    <submittedName>
        <fullName evidence="7">Fimbrial protein</fullName>
    </submittedName>
</protein>
<dbReference type="InterPro" id="IPR036937">
    <property type="entry name" value="Adhesion_dom_fimbrial_sf"/>
</dbReference>
<comment type="caution">
    <text evidence="7">The sequence shown here is derived from an EMBL/GenBank/DDBJ whole genome shotgun (WGS) entry which is preliminary data.</text>
</comment>
<dbReference type="GO" id="GO:0009289">
    <property type="term" value="C:pilus"/>
    <property type="evidence" value="ECO:0007669"/>
    <property type="project" value="UniProtKB-SubCell"/>
</dbReference>
<accession>A0AAP2AFR9</accession>
<sequence>MNKSILGLAISTIFMVGAAQATVNPNDVSATLNVTGSVTHNVTCTVNLSTPSVVLTADMDKMPTQGDGNVDGATIVDLTLSGEGCSDMATDGKIAYTFTGTADSADGTALANTLSTGDAAQGVGIALYNTGAGNSLIRVNRDNVTAVAAPSSNKLGLTLVKLKEQTAKAGAVQGSVTIQIERL</sequence>
<evidence type="ECO:0000313" key="7">
    <source>
        <dbReference type="EMBL" id="MBL5936033.1"/>
    </source>
</evidence>
<dbReference type="PANTHER" id="PTHR33420:SF3">
    <property type="entry name" value="FIMBRIAL SUBUNIT ELFA"/>
    <property type="match status" value="1"/>
</dbReference>
<feature type="domain" description="Fimbrial-type adhesion" evidence="6">
    <location>
        <begin position="33"/>
        <end position="180"/>
    </location>
</feature>
<evidence type="ECO:0000259" key="6">
    <source>
        <dbReference type="Pfam" id="PF00419"/>
    </source>
</evidence>
<feature type="signal peptide" evidence="5">
    <location>
        <begin position="1"/>
        <end position="21"/>
    </location>
</feature>
<evidence type="ECO:0000256" key="5">
    <source>
        <dbReference type="SAM" id="SignalP"/>
    </source>
</evidence>